<evidence type="ECO:0000256" key="3">
    <source>
        <dbReference type="ARBA" id="ARBA00022475"/>
    </source>
</evidence>
<dbReference type="Gene3D" id="3.80.10.10">
    <property type="entry name" value="Ribonuclease Inhibitor"/>
    <property type="match status" value="1"/>
</dbReference>
<evidence type="ECO:0000256" key="13">
    <source>
        <dbReference type="ARBA" id="ARBA00023170"/>
    </source>
</evidence>
<evidence type="ECO:0000256" key="16">
    <source>
        <dbReference type="ARBA" id="ARBA00093766"/>
    </source>
</evidence>
<dbReference type="Pfam" id="PF13855">
    <property type="entry name" value="LRR_8"/>
    <property type="match status" value="4"/>
</dbReference>
<proteinExistence type="predicted"/>
<dbReference type="PRINTS" id="PR00373">
    <property type="entry name" value="GLYCHORMONER"/>
</dbReference>
<dbReference type="GO" id="GO:0008528">
    <property type="term" value="F:G protein-coupled peptide receptor activity"/>
    <property type="evidence" value="ECO:0007669"/>
    <property type="project" value="TreeGrafter"/>
</dbReference>
<evidence type="ECO:0000256" key="7">
    <source>
        <dbReference type="ARBA" id="ARBA00022737"/>
    </source>
</evidence>
<dbReference type="GO" id="GO:0005886">
    <property type="term" value="C:plasma membrane"/>
    <property type="evidence" value="ECO:0007669"/>
    <property type="project" value="UniProtKB-SubCell"/>
</dbReference>
<feature type="transmembrane region" description="Helical" evidence="17">
    <location>
        <begin position="683"/>
        <end position="705"/>
    </location>
</feature>
<keyword evidence="7" id="KW-0677">Repeat</keyword>
<evidence type="ECO:0000259" key="19">
    <source>
        <dbReference type="PROSITE" id="PS50262"/>
    </source>
</evidence>
<evidence type="ECO:0000256" key="11">
    <source>
        <dbReference type="ARBA" id="ARBA00023136"/>
    </source>
</evidence>
<dbReference type="PROSITE" id="PS50262">
    <property type="entry name" value="G_PROTEIN_RECEP_F1_2"/>
    <property type="match status" value="1"/>
</dbReference>
<keyword evidence="3" id="KW-1003">Cell membrane</keyword>
<evidence type="ECO:0000256" key="2">
    <source>
        <dbReference type="ARBA" id="ARBA00004651"/>
    </source>
</evidence>
<feature type="domain" description="G-protein coupled receptors family 1 profile" evidence="19">
    <location>
        <begin position="526"/>
        <end position="782"/>
    </location>
</feature>
<keyword evidence="9" id="KW-0333">Golgi apparatus</keyword>
<reference evidence="21" key="1">
    <citation type="submission" date="2025-08" db="UniProtKB">
        <authorList>
            <consortium name="RefSeq"/>
        </authorList>
    </citation>
    <scope>IDENTIFICATION</scope>
</reference>
<dbReference type="RefSeq" id="XP_013981091.1">
    <property type="nucleotide sequence ID" value="XM_014125616.1"/>
</dbReference>
<keyword evidence="11 17" id="KW-0472">Membrane</keyword>
<dbReference type="GeneID" id="106561543"/>
<evidence type="ECO:0000256" key="8">
    <source>
        <dbReference type="ARBA" id="ARBA00022989"/>
    </source>
</evidence>
<feature type="transmembrane region" description="Helical" evidence="17">
    <location>
        <begin position="766"/>
        <end position="785"/>
    </location>
</feature>
<dbReference type="Proteomes" id="UP001652741">
    <property type="component" value="Chromosome ssa10"/>
</dbReference>
<feature type="transmembrane region" description="Helical" evidence="17">
    <location>
        <begin position="592"/>
        <end position="613"/>
    </location>
</feature>
<gene>
    <name evidence="21" type="primary">LOC106561543</name>
</gene>
<keyword evidence="4" id="KW-0433">Leucine-rich repeat</keyword>
<dbReference type="PANTHER" id="PTHR24372:SF71">
    <property type="entry name" value="LEUCINE-RICH REPEAT-CONTAINING G-PROTEIN COUPLED RECEPTOR 5"/>
    <property type="match status" value="1"/>
</dbReference>
<dbReference type="SMART" id="SM00013">
    <property type="entry name" value="LRRNT"/>
    <property type="match status" value="1"/>
</dbReference>
<feature type="transmembrane region" description="Helical" evidence="17">
    <location>
        <begin position="634"/>
        <end position="656"/>
    </location>
</feature>
<protein>
    <submittedName>
        <fullName evidence="21">Leucine-rich repeat-containing G-protein coupled receptor 5</fullName>
    </submittedName>
</protein>
<dbReference type="STRING" id="8030.ENSSSAP00000075427"/>
<dbReference type="InterPro" id="IPR017452">
    <property type="entry name" value="GPCR_Rhodpsn_7TM"/>
</dbReference>
<dbReference type="Gene3D" id="1.20.1070.10">
    <property type="entry name" value="Rhodopsin 7-helix transmembrane proteins"/>
    <property type="match status" value="1"/>
</dbReference>
<dbReference type="InterPro" id="IPR032675">
    <property type="entry name" value="LRR_dom_sf"/>
</dbReference>
<dbReference type="Pfam" id="PF00001">
    <property type="entry name" value="7tm_1"/>
    <property type="match status" value="1"/>
</dbReference>
<keyword evidence="6 18" id="KW-0732">Signal</keyword>
<dbReference type="InterPro" id="IPR002131">
    <property type="entry name" value="Gphrmn_rcpt_fam"/>
</dbReference>
<dbReference type="SUPFAM" id="SSF81321">
    <property type="entry name" value="Family A G protein-coupled receptor-like"/>
    <property type="match status" value="1"/>
</dbReference>
<evidence type="ECO:0000256" key="10">
    <source>
        <dbReference type="ARBA" id="ARBA00023040"/>
    </source>
</evidence>
<evidence type="ECO:0000256" key="12">
    <source>
        <dbReference type="ARBA" id="ARBA00023157"/>
    </source>
</evidence>
<dbReference type="OrthoDB" id="1883493at2759"/>
<organism evidence="20 21">
    <name type="scientific">Salmo salar</name>
    <name type="common">Atlantic salmon</name>
    <dbReference type="NCBI Taxonomy" id="8030"/>
    <lineage>
        <taxon>Eukaryota</taxon>
        <taxon>Metazoa</taxon>
        <taxon>Chordata</taxon>
        <taxon>Craniata</taxon>
        <taxon>Vertebrata</taxon>
        <taxon>Euteleostomi</taxon>
        <taxon>Actinopterygii</taxon>
        <taxon>Neopterygii</taxon>
        <taxon>Teleostei</taxon>
        <taxon>Protacanthopterygii</taxon>
        <taxon>Salmoniformes</taxon>
        <taxon>Salmonidae</taxon>
        <taxon>Salmoninae</taxon>
        <taxon>Salmo</taxon>
    </lineage>
</organism>
<keyword evidence="8 17" id="KW-1133">Transmembrane helix</keyword>
<accession>A0A1S3KQV5</accession>
<evidence type="ECO:0000256" key="14">
    <source>
        <dbReference type="ARBA" id="ARBA00023180"/>
    </source>
</evidence>
<keyword evidence="20" id="KW-1185">Reference proteome</keyword>
<dbReference type="FunFam" id="3.80.10.10:FF:000770">
    <property type="entry name" value="Uncharacterized protein"/>
    <property type="match status" value="1"/>
</dbReference>
<evidence type="ECO:0000313" key="20">
    <source>
        <dbReference type="Proteomes" id="UP001652741"/>
    </source>
</evidence>
<feature type="transmembrane region" description="Helical" evidence="17">
    <location>
        <begin position="726"/>
        <end position="746"/>
    </location>
</feature>
<dbReference type="PROSITE" id="PS51450">
    <property type="entry name" value="LRR"/>
    <property type="match status" value="5"/>
</dbReference>
<evidence type="ECO:0000256" key="5">
    <source>
        <dbReference type="ARBA" id="ARBA00022692"/>
    </source>
</evidence>
<keyword evidence="13 21" id="KW-0675">Receptor</keyword>
<dbReference type="PRINTS" id="PR00237">
    <property type="entry name" value="GPCRRHODOPSN"/>
</dbReference>
<evidence type="ECO:0000313" key="21">
    <source>
        <dbReference type="RefSeq" id="XP_013981091.1"/>
    </source>
</evidence>
<comment type="subcellular location">
    <subcellularLocation>
        <location evidence="2">Cell membrane</location>
        <topology evidence="2">Multi-pass membrane protein</topology>
    </subcellularLocation>
    <subcellularLocation>
        <location evidence="1">Golgi apparatus</location>
        <location evidence="1">trans-Golgi network membrane</location>
        <topology evidence="1">Multi-pass membrane protein</topology>
    </subcellularLocation>
</comment>
<evidence type="ECO:0000256" key="6">
    <source>
        <dbReference type="ARBA" id="ARBA00022729"/>
    </source>
</evidence>
<keyword evidence="10" id="KW-0297">G-protein coupled receptor</keyword>
<dbReference type="PaxDb" id="8030-ENSSSAP00000075427"/>
<evidence type="ECO:0000256" key="9">
    <source>
        <dbReference type="ARBA" id="ARBA00023034"/>
    </source>
</evidence>
<dbReference type="GO" id="GO:0016500">
    <property type="term" value="F:protein-hormone receptor activity"/>
    <property type="evidence" value="ECO:0007669"/>
    <property type="project" value="InterPro"/>
</dbReference>
<feature type="transmembrane region" description="Helical" evidence="17">
    <location>
        <begin position="548"/>
        <end position="572"/>
    </location>
</feature>
<keyword evidence="15" id="KW-0807">Transducer</keyword>
<keyword evidence="14" id="KW-0325">Glycoprotein</keyword>
<feature type="signal peptide" evidence="18">
    <location>
        <begin position="1"/>
        <end position="21"/>
    </location>
</feature>
<dbReference type="SUPFAM" id="SSF52058">
    <property type="entry name" value="L domain-like"/>
    <property type="match status" value="2"/>
</dbReference>
<evidence type="ECO:0000256" key="18">
    <source>
        <dbReference type="SAM" id="SignalP"/>
    </source>
</evidence>
<comment type="function">
    <text evidence="16">Receptor for R-spondins that potentiates the canonical Wnt signaling pathway and acts as a stem cell marker of the intestinal epithelium and the hair follicle. Upon binding to R-spondins (RSPO1, RSPO2, RSPO3 or RSPO4), associates with phosphorylated LRP6 and frizzled receptors that are activated by extracellular Wnt receptors, triggering the canonical Wnt signaling pathway to increase expression of target genes. In contrast to classical G-protein coupled receptors, does not activate heterotrimeric G-proteins to transduce the signal. Involved in the development and/or maintenance of the adult intestinal stem cells during postembryonic development.</text>
</comment>
<dbReference type="PANTHER" id="PTHR24372">
    <property type="entry name" value="GLYCOPROTEIN HORMONE RECEPTOR"/>
    <property type="match status" value="1"/>
</dbReference>
<name>A0A1S3KQV5_SALSA</name>
<dbReference type="InterPro" id="IPR003591">
    <property type="entry name" value="Leu-rich_rpt_typical-subtyp"/>
</dbReference>
<dbReference type="GO" id="GO:0007189">
    <property type="term" value="P:adenylate cyclase-activating G protein-coupled receptor signaling pathway"/>
    <property type="evidence" value="ECO:0007669"/>
    <property type="project" value="TreeGrafter"/>
</dbReference>
<evidence type="ECO:0000256" key="15">
    <source>
        <dbReference type="ARBA" id="ARBA00023224"/>
    </source>
</evidence>
<keyword evidence="5 17" id="KW-0812">Transmembrane</keyword>
<sequence length="837" mass="92040">MVIMCFLAIIMLTFLLGVADCAGTERTGVLDTDTDCPSLCNCEDDGMLLRVDCVDLGLAELPSKLSVFTSYLDLSMNNLTLLPNRALSNLHFLQELRLAGNDLTDIPEGAFSGLFNLKVLMLQNNHLKQIPSKALENLRNLQSLRLDANQIASVPESSFRGLASLRHLWLDDNTLTEVPVHALAILPTLQAVTLALNSITHIPDHAFANLTSLVVLHLHNNQIQSLGDRCFDGLLSLETLDLNYNDLAMFPTAIRALPNLKELSFHSNNIRSVPEQAFVGNPSLVTIYFYNNPIQFVGKSAFQHLPALRMLSLNGATDITEFPDLTGTNSLETLAVTGTHISSLPGTLCDQLPNLIQLDLSHNLIQHLPSFSGCRKIQKIDLSSNLLTSVPMEGFQDLTHLRLAGNTALRHALPVQRLPKLRVVEMPYAFQCCAFVPGENSKSPYVWKTENISKDLVTGKEIHIIANQEDARDQNNFLVESEVDARPQHSVHCSPAQGPFQSCQSLFGSWLVRVAVWIIVILSLVSNSLVLLSIALSSKSPTSPTQHLLGVLAWVHLLNGVSSAALAVLDGISFDHYTDYGAWWEGGPGCWIFDFLSVFSSEASVFLLTAVVLDRGCTVRDSQWSETEARRIPLGWGCAQGISALCCFLAGAIAALPPLTMGEYGVSSLCVASPYGHSSRFGFSYATALVLLNSLCYLLMTAIYTRHYCHMDRDTADKEGVTVQDYSVTKLMACLLFTNCLLSFPVTLPSFSSLLQLSSPKVAKAILLFVGPLPSCLDPLLYMLLSPHFREDLSRLLYWTTHRLKKGQRRTSLFSVNSEDMEKKSCDSMQALVSLTL</sequence>
<dbReference type="InterPro" id="IPR000276">
    <property type="entry name" value="GPCR_Rhodpsn"/>
</dbReference>
<evidence type="ECO:0000256" key="4">
    <source>
        <dbReference type="ARBA" id="ARBA00022614"/>
    </source>
</evidence>
<dbReference type="KEGG" id="sasa:106561543"/>
<keyword evidence="12" id="KW-1015">Disulfide bond</keyword>
<evidence type="ECO:0000256" key="1">
    <source>
        <dbReference type="ARBA" id="ARBA00004166"/>
    </source>
</evidence>
<dbReference type="SMART" id="SM00364">
    <property type="entry name" value="LRR_BAC"/>
    <property type="match status" value="6"/>
</dbReference>
<dbReference type="GO" id="GO:0009755">
    <property type="term" value="P:hormone-mediated signaling pathway"/>
    <property type="evidence" value="ECO:0007669"/>
    <property type="project" value="TreeGrafter"/>
</dbReference>
<dbReference type="AlphaFoldDB" id="A0A1S3KQV5"/>
<feature type="chain" id="PRO_5010230107" evidence="18">
    <location>
        <begin position="22"/>
        <end position="837"/>
    </location>
</feature>
<feature type="transmembrane region" description="Helical" evidence="17">
    <location>
        <begin position="510"/>
        <end position="536"/>
    </location>
</feature>
<dbReference type="InterPro" id="IPR000372">
    <property type="entry name" value="LRRNT"/>
</dbReference>
<dbReference type="SMART" id="SM00369">
    <property type="entry name" value="LRR_TYP"/>
    <property type="match status" value="12"/>
</dbReference>
<dbReference type="InterPro" id="IPR001611">
    <property type="entry name" value="Leu-rich_rpt"/>
</dbReference>
<evidence type="ECO:0000256" key="17">
    <source>
        <dbReference type="SAM" id="Phobius"/>
    </source>
</evidence>